<comment type="caution">
    <text evidence="3">Lacks conserved residue(s) required for the propagation of feature annotation.</text>
</comment>
<dbReference type="InterPro" id="IPR036551">
    <property type="entry name" value="Flavin_trans-like"/>
</dbReference>
<name>A0A7J4ISE3_9ARCH</name>
<dbReference type="InterPro" id="IPR003382">
    <property type="entry name" value="Flavoprotein"/>
</dbReference>
<evidence type="ECO:0000313" key="8">
    <source>
        <dbReference type="Proteomes" id="UP000577419"/>
    </source>
</evidence>
<dbReference type="GO" id="GO:0015937">
    <property type="term" value="P:coenzyme A biosynthetic process"/>
    <property type="evidence" value="ECO:0007669"/>
    <property type="project" value="UniProtKB-UniRule"/>
</dbReference>
<dbReference type="GO" id="GO:0071513">
    <property type="term" value="C:phosphopantothenoylcysteine decarboxylase complex"/>
    <property type="evidence" value="ECO:0007669"/>
    <property type="project" value="TreeGrafter"/>
</dbReference>
<comment type="similarity">
    <text evidence="3">In the N-terminal section; belongs to the HFCD (homo-oligomeric flavin containing Cys decarboxylase) superfamily.</text>
</comment>
<evidence type="ECO:0000256" key="1">
    <source>
        <dbReference type="ARBA" id="ARBA00022793"/>
    </source>
</evidence>
<evidence type="ECO:0000259" key="5">
    <source>
        <dbReference type="Pfam" id="PF04127"/>
    </source>
</evidence>
<feature type="domain" description="Flavoprotein" evidence="4">
    <location>
        <begin position="4"/>
        <end position="167"/>
    </location>
</feature>
<dbReference type="InterPro" id="IPR005252">
    <property type="entry name" value="CoaBC"/>
</dbReference>
<dbReference type="NCBIfam" id="TIGR00521">
    <property type="entry name" value="coaBC_dfp"/>
    <property type="match status" value="1"/>
</dbReference>
<dbReference type="Proteomes" id="UP000577419">
    <property type="component" value="Unassembled WGS sequence"/>
</dbReference>
<dbReference type="SUPFAM" id="SSF102645">
    <property type="entry name" value="CoaB-like"/>
    <property type="match status" value="1"/>
</dbReference>
<accession>A0A7J4ISE3</accession>
<keyword evidence="3" id="KW-0285">Flavoprotein</keyword>
<dbReference type="EC" id="4.1.1.36" evidence="3"/>
<comment type="catalytic activity">
    <reaction evidence="3">
        <text>N-[(R)-4-phosphopantothenoyl]-L-cysteine + H(+) = (R)-4'-phosphopantetheine + CO2</text>
        <dbReference type="Rhea" id="RHEA:16793"/>
        <dbReference type="ChEBI" id="CHEBI:15378"/>
        <dbReference type="ChEBI" id="CHEBI:16526"/>
        <dbReference type="ChEBI" id="CHEBI:59458"/>
        <dbReference type="ChEBI" id="CHEBI:61723"/>
        <dbReference type="EC" id="4.1.1.36"/>
    </reaction>
</comment>
<dbReference type="GO" id="GO:0046872">
    <property type="term" value="F:metal ion binding"/>
    <property type="evidence" value="ECO:0007669"/>
    <property type="project" value="UniProtKB-KW"/>
</dbReference>
<dbReference type="EMBL" id="DUFG01000017">
    <property type="protein sequence ID" value="HIH08428.1"/>
    <property type="molecule type" value="Genomic_DNA"/>
</dbReference>
<keyword evidence="3 6" id="KW-0436">Ligase</keyword>
<dbReference type="GO" id="GO:0015941">
    <property type="term" value="P:pantothenate catabolic process"/>
    <property type="evidence" value="ECO:0007669"/>
    <property type="project" value="InterPro"/>
</dbReference>
<reference evidence="8" key="1">
    <citation type="journal article" date="2020" name="bioRxiv">
        <title>A rank-normalized archaeal taxonomy based on genome phylogeny resolves widespread incomplete and uneven classifications.</title>
        <authorList>
            <person name="Rinke C."/>
            <person name="Chuvochina M."/>
            <person name="Mussig A.J."/>
            <person name="Chaumeil P.-A."/>
            <person name="Waite D.W."/>
            <person name="Whitman W.B."/>
            <person name="Parks D.H."/>
            <person name="Hugenholtz P."/>
        </authorList>
    </citation>
    <scope>NUCLEOTIDE SEQUENCE [LARGE SCALE GENOMIC DNA]</scope>
</reference>
<dbReference type="Gene3D" id="3.40.50.10300">
    <property type="entry name" value="CoaB-like"/>
    <property type="match status" value="1"/>
</dbReference>
<dbReference type="PANTHER" id="PTHR14359:SF6">
    <property type="entry name" value="PHOSPHOPANTOTHENOYLCYSTEINE DECARBOXYLASE"/>
    <property type="match status" value="1"/>
</dbReference>
<sequence>MKGKTIVLGITGSVAAVKAFELCRLLRKKGAEVQVVMSEAALKLVGEQAMEWASGNKVITSLSGATEHVQLFGAKGKADLLLIAPATANTISKIAMGIDDTPITTFATTAIGSKKPVIIAPAMHEPMYEHPIVKENLAKLEAMQRVRVIRPFIEDEKAKLKDVDEIVLECEKALTKQTLSKKKVIITSGATIEEIDPIRVLTSKSSGKTGREIAREAYRRGADVTLLHNGVVESAIASVEAKSGKEMLDATIRELDKGADFLVCAAAISDFSVKKSNEKIKSEKRFSIEMVPAEKLIEKARKRFPKLKIAGFKAETNKSMKELEKIAKEFLRKNKLQLVVANDVARNEMGSDINEVLIVSEKNNAVVKGEKEKIAKEICNQIEKII</sequence>
<evidence type="ECO:0000256" key="3">
    <source>
        <dbReference type="HAMAP-Rule" id="MF_02225"/>
    </source>
</evidence>
<dbReference type="HAMAP" id="MF_02225">
    <property type="entry name" value="CoaBC"/>
    <property type="match status" value="1"/>
</dbReference>
<evidence type="ECO:0000256" key="2">
    <source>
        <dbReference type="ARBA" id="ARBA00023239"/>
    </source>
</evidence>
<feature type="domain" description="DNA/pantothenate metabolism flavoprotein C-terminal" evidence="5">
    <location>
        <begin position="179"/>
        <end position="384"/>
    </location>
</feature>
<comment type="pathway">
    <text evidence="3">Cofactor biosynthesis; coenzyme A biosynthesis.</text>
</comment>
<comment type="similarity">
    <text evidence="3">In the C-terminal section; belongs to the PPC synthetase family.</text>
</comment>
<dbReference type="UniPathway" id="UPA00241"/>
<comment type="function">
    <text evidence="3">Catalyzes two sequential steps in the biosynthesis of coenzyme A. In the first step cysteine is conjugated to 4'-phosphopantothenate to form 4-phosphopantothenoylcysteine. In the second step the latter compound is decarboxylated to form 4'-phosphopantotheine.</text>
</comment>
<feature type="binding site" evidence="3">
    <location>
        <position position="270"/>
    </location>
    <ligand>
        <name>CTP</name>
        <dbReference type="ChEBI" id="CHEBI:37563"/>
    </ligand>
</feature>
<dbReference type="AlphaFoldDB" id="A0A7J4ISE3"/>
<feature type="binding site" evidence="3">
    <location>
        <position position="312"/>
    </location>
    <ligand>
        <name>CTP</name>
        <dbReference type="ChEBI" id="CHEBI:37563"/>
    </ligand>
</feature>
<dbReference type="InterPro" id="IPR007085">
    <property type="entry name" value="DNA/pantothenate-metab_flavo_C"/>
</dbReference>
<reference evidence="7" key="2">
    <citation type="submission" date="2021-03" db="EMBL/GenBank/DDBJ databases">
        <authorList>
            <person name="Jaffe A."/>
        </authorList>
    </citation>
    <scope>NUCLEOTIDE SEQUENCE</scope>
    <source>
        <strain evidence="7">RIFCSPHIGHO2_01_FULL_GW2011_AR10_43_9</strain>
    </source>
</reference>
<keyword evidence="3" id="KW-0511">Multifunctional enzyme</keyword>
<reference evidence="7" key="3">
    <citation type="submission" date="2021-05" db="EMBL/GenBank/DDBJ databases">
        <title>Protein family content uncovers lineage relationships and bacterial pathway maintenance mechanisms in DPANN archaea.</title>
        <authorList>
            <person name="Castelle C.J."/>
            <person name="Meheust R."/>
            <person name="Jaffe A.L."/>
            <person name="Seitz K."/>
            <person name="Gong X."/>
            <person name="Baker B.J."/>
            <person name="Banfield J.F."/>
        </authorList>
    </citation>
    <scope>NUCLEOTIDE SEQUENCE</scope>
    <source>
        <strain evidence="7">RIFCSPHIGHO2_01_FULL_GW2011_AR10_43_9</strain>
    </source>
</reference>
<organism evidence="6 8">
    <name type="scientific">Candidatus Iainarchaeum sp</name>
    <dbReference type="NCBI Taxonomy" id="3101447"/>
    <lineage>
        <taxon>Archaea</taxon>
        <taxon>Candidatus Iainarchaeota</taxon>
        <taxon>Candidatus Iainarchaeia</taxon>
        <taxon>Candidatus Iainarchaeales</taxon>
        <taxon>Candidatus Iainarchaeaceae</taxon>
        <taxon>Candidatus Iainarchaeum</taxon>
    </lineage>
</organism>
<comment type="cofactor">
    <cofactor evidence="3">
        <name>Mg(2+)</name>
        <dbReference type="ChEBI" id="CHEBI:18420"/>
    </cofactor>
</comment>
<dbReference type="GO" id="GO:0004633">
    <property type="term" value="F:phosphopantothenoylcysteine decarboxylase activity"/>
    <property type="evidence" value="ECO:0007669"/>
    <property type="project" value="UniProtKB-UniRule"/>
</dbReference>
<keyword evidence="1 3" id="KW-0210">Decarboxylase</keyword>
<dbReference type="EMBL" id="JAGVWF010000079">
    <property type="protein sequence ID" value="MBS3059795.1"/>
    <property type="molecule type" value="Genomic_DNA"/>
</dbReference>
<keyword evidence="2 3" id="KW-0456">Lyase</keyword>
<dbReference type="SUPFAM" id="SSF52507">
    <property type="entry name" value="Homo-oligomeric flavin-containing Cys decarboxylases, HFCD"/>
    <property type="match status" value="1"/>
</dbReference>
<proteinExistence type="inferred from homology"/>
<feature type="region of interest" description="Phosphopantothenate--cysteine ligase" evidence="3">
    <location>
        <begin position="184"/>
        <end position="386"/>
    </location>
</feature>
<comment type="cofactor">
    <cofactor evidence="3">
        <name>FMN</name>
        <dbReference type="ChEBI" id="CHEBI:58210"/>
    </cofactor>
    <text evidence="3">Binds 1 FMN per subunit.</text>
</comment>
<dbReference type="PANTHER" id="PTHR14359">
    <property type="entry name" value="HOMO-OLIGOMERIC FLAVIN CONTAINING CYS DECARBOXYLASE FAMILY"/>
    <property type="match status" value="1"/>
</dbReference>
<feature type="region of interest" description="Phosphopantothenoylcysteine decarboxylase" evidence="3">
    <location>
        <begin position="1"/>
        <end position="183"/>
    </location>
</feature>
<evidence type="ECO:0000313" key="7">
    <source>
        <dbReference type="EMBL" id="MBS3059795.1"/>
    </source>
</evidence>
<dbReference type="Pfam" id="PF04127">
    <property type="entry name" value="DFP"/>
    <property type="match status" value="1"/>
</dbReference>
<dbReference type="GO" id="GO:0010181">
    <property type="term" value="F:FMN binding"/>
    <property type="evidence" value="ECO:0007669"/>
    <property type="project" value="UniProtKB-UniRule"/>
</dbReference>
<dbReference type="EC" id="6.3.2.5" evidence="3"/>
<gene>
    <name evidence="3 6" type="primary">coaBC</name>
    <name evidence="6" type="ORF">HA237_03590</name>
    <name evidence="7" type="ORF">J4224_05230</name>
</gene>
<dbReference type="Gene3D" id="3.40.50.1950">
    <property type="entry name" value="Flavin prenyltransferase-like"/>
    <property type="match status" value="1"/>
</dbReference>
<keyword evidence="3" id="KW-0460">Magnesium</keyword>
<keyword evidence="3" id="KW-0288">FMN</keyword>
<keyword evidence="3" id="KW-0479">Metal-binding</keyword>
<dbReference type="GO" id="GO:0004632">
    <property type="term" value="F:phosphopantothenate--cysteine ligase activity"/>
    <property type="evidence" value="ECO:0007669"/>
    <property type="project" value="UniProtKB-UniRule"/>
</dbReference>
<dbReference type="Proteomes" id="UP000683213">
    <property type="component" value="Unassembled WGS sequence"/>
</dbReference>
<evidence type="ECO:0000313" key="6">
    <source>
        <dbReference type="EMBL" id="HIH08428.1"/>
    </source>
</evidence>
<comment type="caution">
    <text evidence="6">The sequence shown here is derived from an EMBL/GenBank/DDBJ whole genome shotgun (WGS) entry which is preliminary data.</text>
</comment>
<dbReference type="InterPro" id="IPR035929">
    <property type="entry name" value="CoaB-like_sf"/>
</dbReference>
<comment type="catalytic activity">
    <reaction evidence="3">
        <text>(R)-4'-phosphopantothenate + L-cysteine + CTP = N-[(R)-4-phosphopantothenoyl]-L-cysteine + CMP + diphosphate + H(+)</text>
        <dbReference type="Rhea" id="RHEA:19397"/>
        <dbReference type="ChEBI" id="CHEBI:10986"/>
        <dbReference type="ChEBI" id="CHEBI:15378"/>
        <dbReference type="ChEBI" id="CHEBI:33019"/>
        <dbReference type="ChEBI" id="CHEBI:35235"/>
        <dbReference type="ChEBI" id="CHEBI:37563"/>
        <dbReference type="ChEBI" id="CHEBI:59458"/>
        <dbReference type="ChEBI" id="CHEBI:60377"/>
        <dbReference type="EC" id="6.3.2.5"/>
    </reaction>
</comment>
<protein>
    <recommendedName>
        <fullName evidence="3">Coenzyme A biosynthesis bifunctional protein CoaBC</fullName>
    </recommendedName>
    <alternativeName>
        <fullName evidence="3">DNA/pantothenate metabolism flavoprotein</fullName>
    </alternativeName>
    <alternativeName>
        <fullName evidence="3">Phosphopantothenoylcysteine synthetase/decarboxylase</fullName>
        <shortName evidence="3">PPCS-PPCDC</shortName>
    </alternativeName>
    <domain>
        <recommendedName>
            <fullName evidence="3">Phosphopantothenoylcysteine decarboxylase</fullName>
            <shortName evidence="3">PPC decarboxylase</shortName>
            <shortName evidence="3">PPC-DC</shortName>
            <ecNumber evidence="3">4.1.1.36</ecNumber>
        </recommendedName>
        <alternativeName>
            <fullName evidence="3">CoaC</fullName>
        </alternativeName>
    </domain>
    <domain>
        <recommendedName>
            <fullName evidence="3">Phosphopantothenate--cysteine ligase</fullName>
            <ecNumber evidence="3">6.3.2.5</ecNumber>
        </recommendedName>
        <alternativeName>
            <fullName evidence="3">CoaB</fullName>
        </alternativeName>
        <alternativeName>
            <fullName evidence="3">Phosphopantothenoylcysteine synthetase</fullName>
            <shortName evidence="3">PPC synthetase</shortName>
            <shortName evidence="3">PPC-S</shortName>
        </alternativeName>
    </domain>
</protein>
<evidence type="ECO:0000259" key="4">
    <source>
        <dbReference type="Pfam" id="PF02441"/>
    </source>
</evidence>
<feature type="binding site" evidence="3">
    <location>
        <position position="279"/>
    </location>
    <ligand>
        <name>CTP</name>
        <dbReference type="ChEBI" id="CHEBI:37563"/>
    </ligand>
</feature>
<dbReference type="Pfam" id="PF02441">
    <property type="entry name" value="Flavoprotein"/>
    <property type="match status" value="1"/>
</dbReference>